<dbReference type="EMBL" id="BMHE01000014">
    <property type="protein sequence ID" value="GFZ83440.1"/>
    <property type="molecule type" value="Genomic_DNA"/>
</dbReference>
<reference evidence="2" key="1">
    <citation type="journal article" date="2019" name="Int. J. Syst. Evol. Microbiol.">
        <title>The Global Catalogue of Microorganisms (GCM) 10K type strain sequencing project: providing services to taxonomists for standard genome sequencing and annotation.</title>
        <authorList>
            <consortium name="The Broad Institute Genomics Platform"/>
            <consortium name="The Broad Institute Genome Sequencing Center for Infectious Disease"/>
            <person name="Wu L."/>
            <person name="Ma J."/>
        </authorList>
    </citation>
    <scope>NUCLEOTIDE SEQUENCE [LARGE SCALE GENOMIC DNA]</scope>
    <source>
        <strain evidence="2">CGMCC 1.15043</strain>
    </source>
</reference>
<dbReference type="Proteomes" id="UP000615455">
    <property type="component" value="Unassembled WGS sequence"/>
</dbReference>
<organism evidence="1 2">
    <name type="scientific">Paenibacillus marchantiophytorum</name>
    <dbReference type="NCBI Taxonomy" id="1619310"/>
    <lineage>
        <taxon>Bacteria</taxon>
        <taxon>Bacillati</taxon>
        <taxon>Bacillota</taxon>
        <taxon>Bacilli</taxon>
        <taxon>Bacillales</taxon>
        <taxon>Paenibacillaceae</taxon>
        <taxon>Paenibacillus</taxon>
    </lineage>
</organism>
<evidence type="ECO:0000313" key="1">
    <source>
        <dbReference type="EMBL" id="GFZ83440.1"/>
    </source>
</evidence>
<keyword evidence="2" id="KW-1185">Reference proteome</keyword>
<protein>
    <submittedName>
        <fullName evidence="1">Uncharacterized protein</fullName>
    </submittedName>
</protein>
<accession>A0ABQ1EQZ0</accession>
<name>A0ABQ1EQZ0_9BACL</name>
<evidence type="ECO:0000313" key="2">
    <source>
        <dbReference type="Proteomes" id="UP000615455"/>
    </source>
</evidence>
<comment type="caution">
    <text evidence="1">The sequence shown here is derived from an EMBL/GenBank/DDBJ whole genome shotgun (WGS) entry which is preliminary data.</text>
</comment>
<proteinExistence type="predicted"/>
<gene>
    <name evidence="1" type="ORF">GCM10008018_31760</name>
</gene>
<sequence length="68" mass="7455">MAWRMDVSRSLTLKFSVTVGASALSPGFACFKVVFQPYGVADGRFAFVNAEIQRYGGCFGAFPKIRLL</sequence>